<dbReference type="AlphaFoldDB" id="A0A2U3QY96"/>
<dbReference type="InterPro" id="IPR027417">
    <property type="entry name" value="P-loop_NTPase"/>
</dbReference>
<dbReference type="Proteomes" id="UP000244943">
    <property type="component" value="Chromosome I"/>
</dbReference>
<evidence type="ECO:0000256" key="1">
    <source>
        <dbReference type="SAM" id="Phobius"/>
    </source>
</evidence>
<protein>
    <submittedName>
        <fullName evidence="2">Conjugal transfer protein TraA</fullName>
    </submittedName>
</protein>
<keyword evidence="1" id="KW-0812">Transmembrane</keyword>
<dbReference type="EMBL" id="LS398552">
    <property type="protein sequence ID" value="SPR05950.1"/>
    <property type="molecule type" value="Genomic_DNA"/>
</dbReference>
<keyword evidence="1" id="KW-0472">Membrane</keyword>
<dbReference type="SUPFAM" id="SSF52540">
    <property type="entry name" value="P-loop containing nucleoside triphosphate hydrolases"/>
    <property type="match status" value="1"/>
</dbReference>
<dbReference type="Gene3D" id="3.40.50.300">
    <property type="entry name" value="P-loop containing nucleotide triphosphate hydrolases"/>
    <property type="match status" value="1"/>
</dbReference>
<dbReference type="Pfam" id="PF13604">
    <property type="entry name" value="AAA_30"/>
    <property type="match status" value="1"/>
</dbReference>
<evidence type="ECO:0000313" key="3">
    <source>
        <dbReference type="Proteomes" id="UP000244943"/>
    </source>
</evidence>
<gene>
    <name evidence="2" type="primary">traA</name>
    <name evidence="2" type="ORF">UT76HP_00806</name>
</gene>
<name>A0A2U3QY96_ORITS</name>
<sequence>MQNRLIVVDEAGMVGTKAYAELFRVVRNNNCQLILAVDEKQLASIERGGMFEMLSNIFGSHVLTDIRRQSENWSREVAMKFAESNILSGITLLKQNNCVKFDNTLQDSMSKLIYNWSLNKFKPHEKLVITVRNFEYLASTLVLFGNKYILYIVLSLLPILIFCIFCISCSHL</sequence>
<accession>A0A2U3QY96</accession>
<reference evidence="3" key="1">
    <citation type="submission" date="2018-03" db="EMBL/GenBank/DDBJ databases">
        <authorList>
            <person name="Batty M. E."/>
            <person name="Batty M E."/>
        </authorList>
    </citation>
    <scope>NUCLEOTIDE SEQUENCE [LARGE SCALE GENOMIC DNA]</scope>
</reference>
<evidence type="ECO:0000313" key="2">
    <source>
        <dbReference type="EMBL" id="SPR05950.1"/>
    </source>
</evidence>
<organism evidence="2 3">
    <name type="scientific">Orientia tsutsugamushi</name>
    <name type="common">Rickettsia tsutsugamushi</name>
    <dbReference type="NCBI Taxonomy" id="784"/>
    <lineage>
        <taxon>Bacteria</taxon>
        <taxon>Pseudomonadati</taxon>
        <taxon>Pseudomonadota</taxon>
        <taxon>Alphaproteobacteria</taxon>
        <taxon>Rickettsiales</taxon>
        <taxon>Rickettsiaceae</taxon>
        <taxon>Rickettsieae</taxon>
        <taxon>Orientia</taxon>
    </lineage>
</organism>
<proteinExistence type="predicted"/>
<keyword evidence="1" id="KW-1133">Transmembrane helix</keyword>
<feature type="transmembrane region" description="Helical" evidence="1">
    <location>
        <begin position="148"/>
        <end position="167"/>
    </location>
</feature>